<evidence type="ECO:0000256" key="1">
    <source>
        <dbReference type="ARBA" id="ARBA00022450"/>
    </source>
</evidence>
<dbReference type="Gene3D" id="3.30.300.30">
    <property type="match status" value="7"/>
</dbReference>
<feature type="region of interest" description="Disordered" evidence="6">
    <location>
        <begin position="1"/>
        <end position="26"/>
    </location>
</feature>
<sequence>MALLNGKSTLPNGDNSSIESPNGYTEHEMPIPSDWQRYLIDIDHAAVSLFESPRPDDPVATVKSTHRFFLAEETLLVSNPSMIYAAFAIVMSEYSNSQDVLFGVRAESRVVPFRVLVDKNDQISSLLDQVASKWKMAKNFTPEMPVPAVPNVLAFVDDKMSASGNGLVLEENEAISMVISLDSKEITIQVLFNPACADLVAVQRFLKQLETVFHQLCKPSAGQLIKEVKSITADDIRDMATWNSASMTPYTPECIHDVVKQHVLASPNSCAVHGWDGDLSYVQLDEESSRLANYLYRKGVRPHDLVPLAFYKSIWFTICALALSKLGAAIVPLDPQWPKDRQMYIINDIEGSRIITNIPNSASAYAGLEIIDISQLSLANEPATARYPVTPEHAIYAYYTSGTTGQPKGCVVEHGAFVSSSSKRIKFMGRNKDSRLLQVTTYTFDVAMDDIFFTLMAGGCLCVPTREECLNDIVGAVEKYNCNTLHVAPSLARDVQPSQLPSLQTLILGGEAMSANMLRTWAGRVALYNSYGPTECCIACCVNLIQSPDENPRNIGRPIDCSYWLVRPGDIDTLAAIGTVGEILIHGPNLGRGYLNKPELTAKAFPQNISWASEVGLPAEARFYRTGDLARFNADGSVCLLGRMDDQVKIHGQRIELGEIDYRLSQCLPAGIEAISGVVNFRDREVATLVAFIQTVNSDSNSDSNSAKSSGSLVLADTDNWNQFHRLRSHVMEQLSHNLPSYMVPSVFLPVQNFLYFNQGKLNRREMFQQSSRFRLDDILAINTSGGHKADHTSSWSAEALVLRQLWAIALGLEEKNIHLDSRFADLGGDSLAAIRLGILCRPYDIELSVDDILQQSTILLQVEMSEKKKKQNIEKREVVQEAILPAGQRFGLLGQDVDVGMLCEQTSAQCHIDSGAIDDIYPTSPLQESLMALSMDDSPYISQFVFRLPDNLDMYRFRKAWKSTFSDIPILRTRIIYLQDFGTLQVVVDEDIEWTEHKNITLSQFLKDDQERLMQVRDRLVRFALVQESPGTSFLVWTCHHACHDGRTVDQTLRVVGAKYLDRPVSSPVPYHYYIQFQQDVYRSDWQEYWTRNLAGASVSAFPAQDKAVHQPVTDASHQYSFSMPRISTERSDTSVFSPSSILRAAWALIVSRYEESEDVTFGTIVGANASTIADADAIVGPTNNTIPVRVLASEGWTVEAFVSHVKQQFEYSPFQHVGLANLKDLSPEMQDIVNIRNLFVVQSHFVGQTGSEMNLERVAVSAHEGFKYPLVVECFQENASQVLVNFIYDSHILDQSQISRLALQLENTINLLVQNPHKTLNQIEILSPSDVAQILEWQADMPSPSSLCLHQQFFTQVKKSPDAIALCTWEGQFTYLEVQNLVDSLAIYLQDAGVRRGDRILCQIEKSACAVISFLATLKLGGTCVLLGTTWPRIRSEVIAKDTKAQYLLVSPTLSNALIGLVPNILEVSTSFIQRLPRPTQYVDSVYQPSDLAFILFTSGSTGTPKGVQLAHSGLVTNFASMAQHMQYTSETRLFQFSDFTFDLSIYDIFGMLMVGGCICMPSEQERHEDLMGSMNRMKVNTVTATPSIAKMIKPSSVPTLRCIKLGGEALDSTTLATLAGSLDTENGYGVTECSVWSTCTDRLSPDTDPRNVGRGINCYTWIVDTKNPNRLRPIGAVGELILQGPGVALGYVNKPEESKRVFLDALPWSTDKGRSYRTGDLVKYAPDGSLIYVQRKDAQLKIRGQRFESSEVESHLQQCGLPEGNFCVDLVKTQTGPVVVVFLCMNKEVEMKDASELGIVPLDQQDSSIVDQMAHAMRMLIPRLPGYMIPQAVIPVTQMPVSNSGKLDRRALRSLADGMSPGQLRQLLRPSEDSIYHKRTELETEAERKMAVLWSQVLAIDDSHVFHTDDDFFQLGGHSIALMRLISAGKGHGMSISYRDAFLHPSLGAMARQASVCDAEEHALPRLIQPFAMAPSDVDGLIQESSRACQVDPQDIVDLYPCTPFQESTMTLSLSKPGLYTAQFVWSLPDTIDLARLRSAWETLVRSDAILRTRLIYSSKYWQVVTRTGIDFALADMSIDSYLEEDKARPIRLGESLNRLAIIKDQTSATQYLAWTAHHSTYDGHSWSSIQDRLSDLYTQGGSKLPLVPYNVFVDHIVNNPLPETGLSFWKDMMSGARMPSFPKLPLNNDLQSTNSVVTQSVSLPSQTSSDVTVASAIQGAWAILLGQYENSDDVLFAATLSGRNVPVDGIENIAGPTSCTVPMRVRTDPGQSTRSWLRSVQQSYVDAATYGQIGMNEISLVNKDAEVARHIRSLLIVQATTSKTVSGLERIGCTKIETKAKGFLSYALVVECKPNMENNEMEVMVSYDANLLDEPSVYRLVWQLEFTLQQLLSDNCKRIRDLCLVSPSDMETISTWNKELPKTVETTVHALFDRRLSQKHSATAISSWDGEMTYAELDNYSSSLAAHLMASGVKPGQYIPLCFEKARWMVVSMLAVLKAGGACVSLDPNHPSRHHQVILSRVSADIVITSPANKHRFPGHRVLSVSAALMTKIAHEPYVAPLVSAHEPAFVVFTSGTTGEPKGIILEHRALCTSIQAHGQFMEFGPESRVLQFASYTFDVSIAEMLTTLAFGGCICIPSDHARLNNLSGAIKTLRANQAYLTASVAALLDPDTLNGSLKVLSVGGEQVGQEVLTRWGDRTKLLNMYGPAETTIWCGGKHSVKPDGDAANIGYGVGARMWLTDVNDVQKLAPIGAVGEIVIEGPLLARGYINGNNDVFVESPDWAKAFNVFDGFDQVTGRVYRSGDLGRYQSDGSIAICGRRDTQLKIRGQRVEVSQIEDQLQRLAPDFKCVVGMLRTDTPTLVAFIGLEGPTKDQGLTDSMDLVVPTRDLSEEMRDLMGSLESRLANILPPYSVPAHYLVLRNIPLMTSGKTDRKKLQVIASEHLEHSVDASKPQTLQQVKKIPTTQMEWNLFGLWAQVLGINNLASLGTDDNFFRCGGDSLKAMQLASLASQRGITLQVSDLFKNPVLADLAQAIVLDTPKEIETSPVQDIPEPYSLLPKDTKEQVQAQAALDCDVSLNLIDDIYPCTPLQDGLFALSQKQPGAYVAQFKFSVANIINIRRLRQAWETVCNQAPILRSRLVSTPSGIVQVVLTEDFWWYERHDIDTSAELEQDKAAIGGLGQPLQRFRLVQDVARGQKTLVWTIHHAAFDGWSIKRILEIVRLVYQDQPIPNPYVPFNAFIRYSSGIVENHESKEFWQSYLSNITPPTFPALPSPSYQALADTVIESKLSNLKLPDSFTLTSILRAAWAIVVGTYQGSDDVVFLTTVFGRNAPLAGIDKIIGPTITTIPIRVKLNDPSTTVDTLLQAVQESATETMAFEQLGLQSIRNLSADCKAACMAQNLLVIQTSRGEDATVAFDGFEKLPDETKGFSTIPFTLECTATSEGGLSIEASFDSKIVDPAQANRIIKTFEHVTQQMCHTHLKLNQVDLISDSDHDLIRNWNSTMPCAKEECIHHQLDRLAVSNPDAEAVCAWDGIFTFKELNSLSNRYAVYLQSQGIQPGNIVPFCFDKSKWVVVAMLAIMKVGAASVTVDPKHPPGRRDGILSAVSASAVVTTSGYTHLFDHNASHELKTLVLDKETMDSIADSLQPADIESTPNDAAFVVYTSGSTGTPKAVVIEHRGICTGAFHLAKLIHLGPQTRCLQFAAFTFDQSFGDIFHTLLLGGCVCLPSESDRLNDLVGSILRLRANTAILTPTVACSIDPSELGSHKMDVLTVGGEPVTAEAIRTWAPHVRLFNTYGPAECSVTTIGRPINMQNVTQPANIGQGLGALVWLTYPNDPERLTPIGTVGEILMEGPQLARGYLNDSKNTNAAYITDPAWSHRFPVPGMSTPRRFYRTGDLGQYQADGTIVCLGRRDSQVKLRGQRMELGEVEHHISTYSQSAVEIIADVFTPPNGTATLAACISLKGYETKGDECQVEVDEQVLTRFSAMLSGLDSYLSRMLPAYMIPTLYVPVTHIPLTPSGKKDRKSVRLMLARITVDQVQKMRTILGESEPSRPLTEREKDLQQLWVKVLKLDGETVINANTNFFHSGGDSVRAMALVAAARRNDTHLTVADIFSHPKLCDMAAMTTSLSQKGQPVQLAPYSLLRSTPSANTLSEACDACGVDHSQIQDMYPTTPLQQALVALSIKDSGAYVSNFVFLLPSHLDVELFQRAWECVYVVVSEKVRWNYGDNLEEFVGRQSQKGFKLGQRMAESAIVRQKDGKTFFILTLHHAIYDGWSLRRLLEAAEQIYHGQAIPRFVIFNHFVAHVSRSEDNRAPAFWRSYLEGLPKTSFIQQPTTAYKPTADHIISQDVSLRDNFTARSGVTITSLMRAAWAMVLATYNSDQTPDVVFGTVVGGRSLDLADIEYIDGPTIATVPFRVTFDPTAPVDMLLQSVQTMSTQILQHEQFGVHNIIKVSDDGRLACDFETLLVVQDSAEIKASSGFLDMDNIYQRPDRPPGIPLVVECSPSAGNLHLEIHFDAKLLEETQAKRLIRQLAHVIKQLANSVPSLSLSCIDMMNPDDAEEIKAWNKKPPPTFDGCLHEMVLQHSKGCPDRIAIQSWDTSLTYSELDHLSSILAQYLNSLGVRPEDKVPFCMDKSAFAIVAMLAILRSGGCFVPLDMSSPTKRLKNIIKRVNAKFILVSPKTRPLFEDVEGQLVEVTKSMIDGLPELSKSLYNPSPTHPAYVLFTSGSTGTPKGVVVEHGAIATSVSSFSSYLGFDPDVRVLQFAPYVFDVSIGEIFACLVSGGCLCIASESSLMDDLPLCIQQLDVNFAVLTPTFARTLTPSEVPSLKTLVLGGEPLRKRDVETWATAVRLFNGYGPTEASVLAMAHRVPDSQSPCNLIGLSVGCRSWIVSPSDPNILPPIGAVGELVLEGNTLARGYLDTESAQGAFIDDPKFLDRLVPEATGSRVYKTGDLVRYNAEGIVEFVSRKDTQVKFHGRRIELEDIEHNAMEAMPETKHLVVELVRPGNSQQEALALFFHTDNQRTANEKEPILPIGQDLVARLRGVKSNLAVTLPSYMVPSLYIPLSTWPSTSNGKVNRHLLRNLVLHFTSEAAAAYSLHTGDSSALSSDEESQLAQLWATTLNIDARTIGSSDSFFQHGGDSIAAVRLVTLAREQGIGLSVDTLLSNPILRDMALCMTSAQPVRETIVKPFSQIHSHQEEVLLAASQFGVEPAMIEDIYPCSALQNSLMAVSLKNSSAYLSQFVVAIPEGLDIDVLQAAWNTVYSDSPILRTRFYQPSLNNMQHPILQAVVDEKPKWGTEENLDEFLGRDKQTPTGLGSPLTRFTIVVDKTNQERLFVLTAHHAIYDGWSIASTFEKVDMTLKEIALPKSVGYNIFIHHLQSLNTQENKAFWSSTLEGATQTLFPQLPSHSYEPATDNSLKHQFAYPADLAPHSTVTMATIVRGAWGLLVSKYCDSPDVVFGTTVNGRMAPIPGIEMVQGPTMATIPFRTRISTNQSVLSYLEQLHVQQIESIPHEQYGLQNIKHLSEPIARVCEFQNLLVIQSSRDSSLSDSGFAFGTVKNMDQGSFSMQGFHNMALVVECSIDSEVIHVTLNFDSNVIPKTQVQRIAHHFEHLILQLQAGSTEPDLKIDQIDHVSPSDQAEILEWNSSIPGSVLCCVHELFESRARLQPSAPAICARDGELTYFELQAKATTLAAYLNLQGLSRGVLVPLLFEKSCWAVVAMMAVLKAGAANVALNPEHPQARLEDSINATQGEVILCSRKHFELASSFDVQVIVVDEDLFRHIDLPSLASSDPWSPTYPAGPDDPCFVLFTSGTTGKPKGIVINHAAMCSSINGHSSTLRYSTGPGSRNFQFTAYTSDVSIGEIFTSLAVGSCVCVPSDYDRMNNLAGSMRDLNVTWAFLTPSVAALLKPEEVPCLRTLLFGGETATPENISTWADSLYLINSAGPAECCIWTHCNPGISTADIGSNWGYNLGCATWITDPNDPSVLMPIGVTGEMLIEGPNLAQGYLNDPERTQKSFVEIYLAGKKRRLYRTGDLARFMADGKTQFLGRRDTQVKLRGQRVEIGEIENQIRRHIPDSTLVAVEMVRIAGGKSAPLLAAFHAPKDPRATDDTGDTPQAEVLSAAMVQELGVILDELAAKLAETLPQHMIPTAFIPLTSMPLTASAKTDRNVLSALASTISVEQLSYYALTSAEKQFPSSRAEQQMAKLWQEVLNTEIDIGIHDSFFRIGGDSISAMHLVSRSRAVGISLTVEQIFKNPTLQHMAAIATTFTESMGSTTVEPFSLISPTVTFDIVCSEAQEQCQVTAQQIQDIYPCSALQEGLLALSLKTAGSYLAQMVFEIPDELDLERFQDAWAHMVAKAAPILRTRFFESPSQGHQLMQAVIDAPLEWTYSDNLDEYLMTDSTKIVQLGQPTSRYGIISNTQRYFVFTAHHAVYDGASLGPMFEAIEKIYSENFVSSFSPYSLFVQYLLGMDSDSSKAYWEMSLQGASAPTFPRLPSIGYRPMTNDALKRTIALPVRHDTEFTMSSIARAAWSLVVASYSDTDDIVFASTVGGRTLPIAGIENIIGPTLATVPVRVTIDRTASVSDFLTMIQEQSTSMMPHEQYGLQNIKRISPSVSAASDLHNLLVINTSSVEGLGSGGLGLKQVDLGRADGFHNFALSIECTAEADALSLAVSFDDHVIDPRQIRRVVNQFEHMLQQLSTCAIHTRLADMDITGPADIAEIHLWNSHVPPPQQNYVHTLVEQRVKSQPDSPAVCSWEGELTYRELDELSSSLANHLISAFAVAPGTLIPILFEKSIWTVVTMLAVLKAGGANVPMDPEQPLARLQELAADIDASLAISSSKYQDKAQNVTARSMFVDREVLTTIEKTPICPASTVSYEDPAFILFTSGSTGKPKAILIDHTAFTSSIKGHGEILRYRKGSRNLQFTAYVSDVSIGEIFTSLSAGACVCVPSDFERMNDLAGSINRMRVDWAFLTPSVASLLDATKVPSLKTLVFGGETATPENIAVWAPRLFLINSFGPAECSIWTHCDPGVGITHNGSHIGYAIGCATWIVDPNDYNKLAPIGSIGELIVEGPNVARGYLDEAKTKEAFLKTTAWMPSGRKNRLYKMGDLVRYLPDGKIQFLGRKDSQIKLHGQRIELGEIEHQLRVALAKHDADRNVQVAVEMVSLSTDTSTSSLLTAFVDYEGISSDDGPAQLSSGEKAQQWARQMFRAAHEHLALTLPRHMIPSVLLPLTRMPLNGSAKTDRKVLKQIVSGMDTMQRALYSLATVETNIIKAATPNEKTLHHIWSEILSISPESFGVEANFMSLGGDSIAAMKLIPIAQAAGLSISVEDLFTHPVLRDLARVSRQSITEQSQDIPPFHLMEQAQNQDQLLAEASAHCNLPPDAIHDIYPCTQVQERFMSTTQIQPGAYTLQDVFKISSDMDLARFKKAWTRTVASHDALRTRIFLSNDRHQHLQVVQKASETLDWIHSENLEEYLKADKAKSMEYGGSLVRSTIVSEGVERHFVVTYHHSIYDAVSLGIIMNDLEAFYLDDLYEVNEPKYNAFVHHLTQVKSQELSSQFWRDHLAGDRSTITPLYQPVDGARVDSLLRHTITFPMQYHQSQLSLTVAAFTYAALSLVTARLTGSSSAVLELTLLGRSVPVKGIERMVGTTVTSAPLRIDTTAGNDKPWTVTVEDYLDYAKQRASSIVLHEHTCMPDPETKHITSAALPIVVHPSNPHKEALGTEIGLRRREIQSMGQSSSAFYMDIAALDGEGLEINLPFDSRIVDLLLDEVTRNVDHETDLRMCDIIEQEFRGYTILALVNRLNFVPSCWTMGRWLNEVPRRTY</sequence>
<dbReference type="GO" id="GO:0005737">
    <property type="term" value="C:cytoplasm"/>
    <property type="evidence" value="ECO:0007669"/>
    <property type="project" value="TreeGrafter"/>
</dbReference>
<keyword evidence="3" id="KW-0436">Ligase</keyword>
<evidence type="ECO:0000313" key="8">
    <source>
        <dbReference type="EMBL" id="KAF5230981.1"/>
    </source>
</evidence>
<dbReference type="InterPro" id="IPR020806">
    <property type="entry name" value="PKS_PP-bd"/>
</dbReference>
<dbReference type="PANTHER" id="PTHR45527">
    <property type="entry name" value="NONRIBOSOMAL PEPTIDE SYNTHETASE"/>
    <property type="match status" value="1"/>
</dbReference>
<dbReference type="SUPFAM" id="SSF52777">
    <property type="entry name" value="CoA-dependent acyltransferases"/>
    <property type="match status" value="15"/>
</dbReference>
<feature type="domain" description="Carrier" evidence="7">
    <location>
        <begin position="6211"/>
        <end position="6286"/>
    </location>
</feature>
<dbReference type="Gene3D" id="1.10.1200.10">
    <property type="entry name" value="ACP-like"/>
    <property type="match status" value="7"/>
</dbReference>
<dbReference type="GO" id="GO:0044550">
    <property type="term" value="P:secondary metabolite biosynthetic process"/>
    <property type="evidence" value="ECO:0007669"/>
    <property type="project" value="TreeGrafter"/>
</dbReference>
<dbReference type="Pfam" id="PF00550">
    <property type="entry name" value="PP-binding"/>
    <property type="match status" value="7"/>
</dbReference>
<feature type="domain" description="Carrier" evidence="7">
    <location>
        <begin position="5117"/>
        <end position="5193"/>
    </location>
</feature>
<dbReference type="GO" id="GO:0031177">
    <property type="term" value="F:phosphopantetheine binding"/>
    <property type="evidence" value="ECO:0007669"/>
    <property type="project" value="InterPro"/>
</dbReference>
<protein>
    <recommendedName>
        <fullName evidence="7">Carrier domain-containing protein</fullName>
    </recommendedName>
</protein>
<dbReference type="InterPro" id="IPR036736">
    <property type="entry name" value="ACP-like_sf"/>
</dbReference>
<dbReference type="Pfam" id="PF00668">
    <property type="entry name" value="Condensation"/>
    <property type="match status" value="7"/>
</dbReference>
<comment type="caution">
    <text evidence="8">The sequence shown here is derived from an EMBL/GenBank/DDBJ whole genome shotgun (WGS) entry which is preliminary data.</text>
</comment>
<dbReference type="Gene3D" id="3.30.559.10">
    <property type="entry name" value="Chloramphenicol acetyltransferase-like domain"/>
    <property type="match status" value="8"/>
</dbReference>
<dbReference type="GO" id="GO:0043041">
    <property type="term" value="P:amino acid activation for nonribosomal peptide biosynthetic process"/>
    <property type="evidence" value="ECO:0007669"/>
    <property type="project" value="TreeGrafter"/>
</dbReference>
<proteinExistence type="inferred from homology"/>
<feature type="domain" description="Carrier" evidence="7">
    <location>
        <begin position="1884"/>
        <end position="1961"/>
    </location>
</feature>
<dbReference type="InterPro" id="IPR006162">
    <property type="entry name" value="Ppantetheine_attach_site"/>
</dbReference>
<dbReference type="PROSITE" id="PS00455">
    <property type="entry name" value="AMP_BINDING"/>
    <property type="match status" value="6"/>
</dbReference>
<comment type="similarity">
    <text evidence="5">Belongs to the NRP synthetase family.</text>
</comment>
<keyword evidence="1" id="KW-0596">Phosphopantetheine</keyword>
<accession>A0AAN5Z2I4</accession>
<feature type="domain" description="Carrier" evidence="7">
    <location>
        <begin position="797"/>
        <end position="870"/>
    </location>
</feature>
<dbReference type="Gene3D" id="3.30.559.30">
    <property type="entry name" value="Nonribosomal peptide synthetase, condensation domain"/>
    <property type="match status" value="8"/>
</dbReference>
<dbReference type="InterPro" id="IPR023213">
    <property type="entry name" value="CAT-like_dom_sf"/>
</dbReference>
<dbReference type="CDD" id="cd05918">
    <property type="entry name" value="A_NRPS_SidN3_like"/>
    <property type="match status" value="7"/>
</dbReference>
<evidence type="ECO:0000256" key="6">
    <source>
        <dbReference type="SAM" id="MobiDB-lite"/>
    </source>
</evidence>
<feature type="compositionally biased region" description="Polar residues" evidence="6">
    <location>
        <begin position="1"/>
        <end position="23"/>
    </location>
</feature>
<evidence type="ECO:0000313" key="9">
    <source>
        <dbReference type="Proteomes" id="UP000537989"/>
    </source>
</evidence>
<dbReference type="CDD" id="cd19545">
    <property type="entry name" value="FUM14_C_NRPS-like"/>
    <property type="match status" value="7"/>
</dbReference>
<dbReference type="InterPro" id="IPR042099">
    <property type="entry name" value="ANL_N_sf"/>
</dbReference>
<evidence type="ECO:0000256" key="2">
    <source>
        <dbReference type="ARBA" id="ARBA00022553"/>
    </source>
</evidence>
<dbReference type="Gene3D" id="3.40.50.12780">
    <property type="entry name" value="N-terminal domain of ligase-like"/>
    <property type="match status" value="7"/>
</dbReference>
<dbReference type="FunFam" id="3.30.559.30:FF:000003">
    <property type="entry name" value="Nonribosomal peptide synthase SidD"/>
    <property type="match status" value="5"/>
</dbReference>
<dbReference type="InterPro" id="IPR001242">
    <property type="entry name" value="Condensation_dom"/>
</dbReference>
<dbReference type="Pfam" id="PF00501">
    <property type="entry name" value="AMP-binding"/>
    <property type="match status" value="7"/>
</dbReference>
<dbReference type="InterPro" id="IPR020845">
    <property type="entry name" value="AMP-binding_CS"/>
</dbReference>
<name>A0AAN5Z2I4_FUSAU</name>
<dbReference type="NCBIfam" id="TIGR01733">
    <property type="entry name" value="AA-adenyl-dom"/>
    <property type="match status" value="7"/>
</dbReference>
<dbReference type="InterPro" id="IPR010071">
    <property type="entry name" value="AA_adenyl_dom"/>
</dbReference>
<dbReference type="FunFam" id="1.10.1200.10:FF:000005">
    <property type="entry name" value="Nonribosomal peptide synthetase 1"/>
    <property type="match status" value="2"/>
</dbReference>
<dbReference type="NCBIfam" id="NF003417">
    <property type="entry name" value="PRK04813.1"/>
    <property type="match status" value="7"/>
</dbReference>
<evidence type="ECO:0000259" key="7">
    <source>
        <dbReference type="PROSITE" id="PS50075"/>
    </source>
</evidence>
<dbReference type="SUPFAM" id="SSF56801">
    <property type="entry name" value="Acetyl-CoA synthetase-like"/>
    <property type="match status" value="7"/>
</dbReference>
<dbReference type="Proteomes" id="UP000537989">
    <property type="component" value="Unassembled WGS sequence"/>
</dbReference>
<keyword evidence="2" id="KW-0597">Phosphoprotein</keyword>
<dbReference type="FunFam" id="3.30.300.30:FF:000015">
    <property type="entry name" value="Nonribosomal peptide synthase SidD"/>
    <property type="match status" value="7"/>
</dbReference>
<dbReference type="SMART" id="SM00823">
    <property type="entry name" value="PKS_PP"/>
    <property type="match status" value="6"/>
</dbReference>
<dbReference type="FunFam" id="3.40.50.12780:FF:000014">
    <property type="entry name" value="Nonribosomal peptide synthetase 1"/>
    <property type="match status" value="4"/>
</dbReference>
<keyword evidence="9" id="KW-1185">Reference proteome</keyword>
<dbReference type="EMBL" id="JAAMOD010000325">
    <property type="protein sequence ID" value="KAF5230981.1"/>
    <property type="molecule type" value="Genomic_DNA"/>
</dbReference>
<dbReference type="PANTHER" id="PTHR45527:SF16">
    <property type="entry name" value="NONRIBOSOMAL PEPTIDE SYNTHASE ATNA-RELATED"/>
    <property type="match status" value="1"/>
</dbReference>
<evidence type="ECO:0000256" key="4">
    <source>
        <dbReference type="ARBA" id="ARBA00022737"/>
    </source>
</evidence>
<feature type="domain" description="Carrier" evidence="7">
    <location>
        <begin position="4061"/>
        <end position="4138"/>
    </location>
</feature>
<dbReference type="InterPro" id="IPR000873">
    <property type="entry name" value="AMP-dep_synth/lig_dom"/>
</dbReference>
<reference evidence="8 9" key="1">
    <citation type="submission" date="2020-02" db="EMBL/GenBank/DDBJ databases">
        <title>Identification and distribution of gene clusters putatively required for synthesis of sphingolipid metabolism inhibitors in phylogenetically diverse species of the filamentous fungus Fusarium.</title>
        <authorList>
            <person name="Kim H.-S."/>
            <person name="Busman M."/>
            <person name="Brown D.W."/>
            <person name="Divon H."/>
            <person name="Uhlig S."/>
            <person name="Proctor R.H."/>
        </authorList>
    </citation>
    <scope>NUCLEOTIDE SEQUENCE [LARGE SCALE GENOMIC DNA]</scope>
    <source>
        <strain evidence="8 9">NRRL 2903</strain>
    </source>
</reference>
<dbReference type="SUPFAM" id="SSF47336">
    <property type="entry name" value="ACP-like"/>
    <property type="match status" value="7"/>
</dbReference>
<dbReference type="GO" id="GO:0016874">
    <property type="term" value="F:ligase activity"/>
    <property type="evidence" value="ECO:0007669"/>
    <property type="project" value="UniProtKB-KW"/>
</dbReference>
<keyword evidence="4" id="KW-0677">Repeat</keyword>
<evidence type="ECO:0000256" key="5">
    <source>
        <dbReference type="ARBA" id="ARBA00029454"/>
    </source>
</evidence>
<dbReference type="PROSITE" id="PS50075">
    <property type="entry name" value="CARRIER"/>
    <property type="match status" value="7"/>
</dbReference>
<organism evidence="8 9">
    <name type="scientific">Fusarium austroamericanum</name>
    <dbReference type="NCBI Taxonomy" id="282268"/>
    <lineage>
        <taxon>Eukaryota</taxon>
        <taxon>Fungi</taxon>
        <taxon>Dikarya</taxon>
        <taxon>Ascomycota</taxon>
        <taxon>Pezizomycotina</taxon>
        <taxon>Sordariomycetes</taxon>
        <taxon>Hypocreomycetidae</taxon>
        <taxon>Hypocreales</taxon>
        <taxon>Nectriaceae</taxon>
        <taxon>Fusarium</taxon>
    </lineage>
</organism>
<gene>
    <name evidence="8" type="ORF">FAUST_9548</name>
</gene>
<dbReference type="PROSITE" id="PS00012">
    <property type="entry name" value="PHOSPHOPANTETHEINE"/>
    <property type="match status" value="2"/>
</dbReference>
<evidence type="ECO:0000256" key="3">
    <source>
        <dbReference type="ARBA" id="ARBA00022598"/>
    </source>
</evidence>
<dbReference type="InterPro" id="IPR045851">
    <property type="entry name" value="AMP-bd_C_sf"/>
</dbReference>
<feature type="domain" description="Carrier" evidence="7">
    <location>
        <begin position="7294"/>
        <end position="7370"/>
    </location>
</feature>
<dbReference type="InterPro" id="IPR009081">
    <property type="entry name" value="PP-bd_ACP"/>
</dbReference>
<feature type="domain" description="Carrier" evidence="7">
    <location>
        <begin position="2967"/>
        <end position="3044"/>
    </location>
</feature>